<sequence>MQYAIPQFTDVEDKLIGPLTLKQFLILLLTGGIILLFYSVLKISVFFFFFSFPFAVLGLALAFAKFNGRPMVGFIGAFINFLSKPHVRVFHRVEPIITIKKVAKQQEQPQLRTTIEAPESRLKKLAYLLDQKVHEEEELVGHAAHNT</sequence>
<reference evidence="2 3" key="1">
    <citation type="journal article" date="2016" name="Nat. Commun.">
        <title>Thousands of microbial genomes shed light on interconnected biogeochemical processes in an aquifer system.</title>
        <authorList>
            <person name="Anantharaman K."/>
            <person name="Brown C.T."/>
            <person name="Hug L.A."/>
            <person name="Sharon I."/>
            <person name="Castelle C.J."/>
            <person name="Probst A.J."/>
            <person name="Thomas B.C."/>
            <person name="Singh A."/>
            <person name="Wilkins M.J."/>
            <person name="Karaoz U."/>
            <person name="Brodie E.L."/>
            <person name="Williams K.H."/>
            <person name="Hubbard S.S."/>
            <person name="Banfield J.F."/>
        </authorList>
    </citation>
    <scope>NUCLEOTIDE SEQUENCE [LARGE SCALE GENOMIC DNA]</scope>
</reference>
<dbReference type="AlphaFoldDB" id="A0A1F5PM10"/>
<dbReference type="InterPro" id="IPR024414">
    <property type="entry name" value="Uncharacterised_PrgI"/>
</dbReference>
<name>A0A1F5PM10_9BACT</name>
<dbReference type="EMBL" id="MFEY01000004">
    <property type="protein sequence ID" value="OGE90720.1"/>
    <property type="molecule type" value="Genomic_DNA"/>
</dbReference>
<organism evidence="2 3">
    <name type="scientific">Candidatus Doudnabacteria bacterium RIFCSPHIGHO2_12_FULL_48_16</name>
    <dbReference type="NCBI Taxonomy" id="1817838"/>
    <lineage>
        <taxon>Bacteria</taxon>
        <taxon>Candidatus Doudnaibacteriota</taxon>
    </lineage>
</organism>
<keyword evidence="1" id="KW-1133">Transmembrane helix</keyword>
<dbReference type="Proteomes" id="UP000177682">
    <property type="component" value="Unassembled WGS sequence"/>
</dbReference>
<keyword evidence="1" id="KW-0812">Transmembrane</keyword>
<dbReference type="Pfam" id="PF12666">
    <property type="entry name" value="PrgI"/>
    <property type="match status" value="1"/>
</dbReference>
<protein>
    <recommendedName>
        <fullName evidence="4">PrgI family protein</fullName>
    </recommendedName>
</protein>
<feature type="transmembrane region" description="Helical" evidence="1">
    <location>
        <begin position="47"/>
        <end position="64"/>
    </location>
</feature>
<evidence type="ECO:0000313" key="2">
    <source>
        <dbReference type="EMBL" id="OGE90720.1"/>
    </source>
</evidence>
<feature type="transmembrane region" description="Helical" evidence="1">
    <location>
        <begin position="24"/>
        <end position="41"/>
    </location>
</feature>
<gene>
    <name evidence="2" type="ORF">A3E29_01170</name>
</gene>
<comment type="caution">
    <text evidence="2">The sequence shown here is derived from an EMBL/GenBank/DDBJ whole genome shotgun (WGS) entry which is preliminary data.</text>
</comment>
<accession>A0A1F5PM10</accession>
<evidence type="ECO:0000313" key="3">
    <source>
        <dbReference type="Proteomes" id="UP000177682"/>
    </source>
</evidence>
<evidence type="ECO:0000256" key="1">
    <source>
        <dbReference type="SAM" id="Phobius"/>
    </source>
</evidence>
<proteinExistence type="predicted"/>
<evidence type="ECO:0008006" key="4">
    <source>
        <dbReference type="Google" id="ProtNLM"/>
    </source>
</evidence>
<keyword evidence="1" id="KW-0472">Membrane</keyword>